<dbReference type="OrthoDB" id="799583at2"/>
<name>A0A4U5TUA1_9FLAO</name>
<proteinExistence type="predicted"/>
<evidence type="ECO:0000313" key="1">
    <source>
        <dbReference type="EMBL" id="TKS57501.1"/>
    </source>
</evidence>
<dbReference type="Proteomes" id="UP000306552">
    <property type="component" value="Unassembled WGS sequence"/>
</dbReference>
<keyword evidence="2" id="KW-1185">Reference proteome</keyword>
<organism evidence="1 2">
    <name type="scientific">Mesohalobacter halotolerans</name>
    <dbReference type="NCBI Taxonomy" id="1883405"/>
    <lineage>
        <taxon>Bacteria</taxon>
        <taxon>Pseudomonadati</taxon>
        <taxon>Bacteroidota</taxon>
        <taxon>Flavobacteriia</taxon>
        <taxon>Flavobacteriales</taxon>
        <taxon>Flavobacteriaceae</taxon>
        <taxon>Mesohalobacter</taxon>
    </lineage>
</organism>
<comment type="caution">
    <text evidence="1">The sequence shown here is derived from an EMBL/GenBank/DDBJ whole genome shotgun (WGS) entry which is preliminary data.</text>
</comment>
<reference evidence="1 2" key="1">
    <citation type="submission" date="2019-04" db="EMBL/GenBank/DDBJ databases">
        <title>Psychroflexus halotolerans sp. nov., isolated from a marine solar saltern.</title>
        <authorList>
            <person name="Feng X."/>
        </authorList>
    </citation>
    <scope>NUCLEOTIDE SEQUENCE [LARGE SCALE GENOMIC DNA]</scope>
    <source>
        <strain evidence="1 2">WDS2C27</strain>
    </source>
</reference>
<sequence>MLTKTKLKEHLDNFPEQFSIDELMEQLIVLEKIEKGKTQSQNDEVLSEAELNEAVNKWFE</sequence>
<protein>
    <submittedName>
        <fullName evidence="1">Uncharacterized protein</fullName>
    </submittedName>
</protein>
<dbReference type="AlphaFoldDB" id="A0A4U5TUA1"/>
<gene>
    <name evidence="1" type="ORF">FCN74_03530</name>
</gene>
<evidence type="ECO:0000313" key="2">
    <source>
        <dbReference type="Proteomes" id="UP000306552"/>
    </source>
</evidence>
<accession>A0A4U5TUA1</accession>
<dbReference type="EMBL" id="SWMU01000001">
    <property type="protein sequence ID" value="TKS57501.1"/>
    <property type="molecule type" value="Genomic_DNA"/>
</dbReference>